<evidence type="ECO:0000256" key="1">
    <source>
        <dbReference type="ARBA" id="ARBA00001539"/>
    </source>
</evidence>
<comment type="catalytic activity">
    <reaction evidence="1 7">
        <text>dTDP-alpha-D-glucose = dTDP-4-dehydro-6-deoxy-alpha-D-glucose + H2O</text>
        <dbReference type="Rhea" id="RHEA:17221"/>
        <dbReference type="ChEBI" id="CHEBI:15377"/>
        <dbReference type="ChEBI" id="CHEBI:57477"/>
        <dbReference type="ChEBI" id="CHEBI:57649"/>
        <dbReference type="EC" id="4.2.1.46"/>
    </reaction>
</comment>
<proteinExistence type="inferred from homology"/>
<dbReference type="Proteomes" id="UP000255061">
    <property type="component" value="Unassembled WGS sequence"/>
</dbReference>
<evidence type="ECO:0000313" key="9">
    <source>
        <dbReference type="EMBL" id="SUI75364.1"/>
    </source>
</evidence>
<dbReference type="EMBL" id="UGYV01000001">
    <property type="protein sequence ID" value="SUI75364.1"/>
    <property type="molecule type" value="Genomic_DNA"/>
</dbReference>
<dbReference type="Pfam" id="PF16363">
    <property type="entry name" value="GDP_Man_Dehyd"/>
    <property type="match status" value="1"/>
</dbReference>
<dbReference type="PANTHER" id="PTHR43000">
    <property type="entry name" value="DTDP-D-GLUCOSE 4,6-DEHYDRATASE-RELATED"/>
    <property type="match status" value="1"/>
</dbReference>
<keyword evidence="6 7" id="KW-0456">Lyase</keyword>
<dbReference type="CDD" id="cd05246">
    <property type="entry name" value="dTDP_GD_SDR_e"/>
    <property type="match status" value="1"/>
</dbReference>
<dbReference type="AlphaFoldDB" id="A0A380A838"/>
<evidence type="ECO:0000259" key="8">
    <source>
        <dbReference type="Pfam" id="PF16363"/>
    </source>
</evidence>
<dbReference type="NCBIfam" id="TIGR01181">
    <property type="entry name" value="dTDP_gluc_dehyt"/>
    <property type="match status" value="1"/>
</dbReference>
<name>A0A380A838_9GAMM</name>
<dbReference type="GO" id="GO:0009225">
    <property type="term" value="P:nucleotide-sugar metabolic process"/>
    <property type="evidence" value="ECO:0007669"/>
    <property type="project" value="InterPro"/>
</dbReference>
<protein>
    <recommendedName>
        <fullName evidence="4 7">dTDP-glucose 4,6-dehydratase</fullName>
        <ecNumber evidence="4 7">4.2.1.46</ecNumber>
    </recommendedName>
</protein>
<evidence type="ECO:0000256" key="7">
    <source>
        <dbReference type="RuleBase" id="RU004473"/>
    </source>
</evidence>
<comment type="similarity">
    <text evidence="3 7">Belongs to the NAD(P)-dependent epimerase/dehydratase family. dTDP-glucose dehydratase subfamily.</text>
</comment>
<dbReference type="Gene3D" id="3.40.50.720">
    <property type="entry name" value="NAD(P)-binding Rossmann-like Domain"/>
    <property type="match status" value="1"/>
</dbReference>
<evidence type="ECO:0000256" key="3">
    <source>
        <dbReference type="ARBA" id="ARBA00008178"/>
    </source>
</evidence>
<evidence type="ECO:0000256" key="4">
    <source>
        <dbReference type="ARBA" id="ARBA00011990"/>
    </source>
</evidence>
<dbReference type="FunFam" id="3.40.50.720:FF:000108">
    <property type="entry name" value="dTDP-glucose 4,6-dehydratase"/>
    <property type="match status" value="1"/>
</dbReference>
<feature type="domain" description="NAD(P)-binding" evidence="8">
    <location>
        <begin position="32"/>
        <end position="359"/>
    </location>
</feature>
<dbReference type="InterPro" id="IPR005888">
    <property type="entry name" value="dTDP_Gluc_deHydtase"/>
</dbReference>
<gene>
    <name evidence="9" type="primary">rffG</name>
    <name evidence="9" type="ORF">NCTC10736_01697</name>
</gene>
<sequence>MLFSIRFCVEGIFKGNRSVKDESKSSVMKTILVTGGAGFIGSALIRHMIENTDINVVNVDKLTYAGNLNSLAKISQSPRYRFIQADICDSAKMVAVFADCKPDAVMHLAAESHVDRSIDGPAEFIQTNIVGTYVLLEAARQYWNNLIAETKLAFRFHHISTDEVYGDLESTTGLFTEQTPYNPSSPYSASKASSDHLVRAWQRTYGLPVVLTNCSNNYGPYHFPEKLIPLTIINALAGQPLPIYGDGQQIRDWLYVDDHAKALCKVVMEGKVGETYNIGGFNEKTNLEVVQTICHILDRLVINKPDTVLNSSSGLFSSLITFVKDRPGHDFRYAIDATKIESVLGWRPQETFDTGISKTVEWYLSNTDWYKAILDGSYQS</sequence>
<evidence type="ECO:0000256" key="2">
    <source>
        <dbReference type="ARBA" id="ARBA00001911"/>
    </source>
</evidence>
<dbReference type="Gene3D" id="3.90.25.10">
    <property type="entry name" value="UDP-galactose 4-epimerase, domain 1"/>
    <property type="match status" value="1"/>
</dbReference>
<reference evidence="9 10" key="1">
    <citation type="submission" date="2018-06" db="EMBL/GenBank/DDBJ databases">
        <authorList>
            <consortium name="Pathogen Informatics"/>
            <person name="Doyle S."/>
        </authorList>
    </citation>
    <scope>NUCLEOTIDE SEQUENCE [LARGE SCALE GENOMIC DNA]</scope>
    <source>
        <strain evidence="9 10">NCTC10736</strain>
    </source>
</reference>
<dbReference type="InterPro" id="IPR016040">
    <property type="entry name" value="NAD(P)-bd_dom"/>
</dbReference>
<dbReference type="SUPFAM" id="SSF51735">
    <property type="entry name" value="NAD(P)-binding Rossmann-fold domains"/>
    <property type="match status" value="1"/>
</dbReference>
<keyword evidence="5" id="KW-0520">NAD</keyword>
<dbReference type="GO" id="GO:0008460">
    <property type="term" value="F:dTDP-glucose 4,6-dehydratase activity"/>
    <property type="evidence" value="ECO:0007669"/>
    <property type="project" value="UniProtKB-EC"/>
</dbReference>
<comment type="cofactor">
    <cofactor evidence="2 7">
        <name>NAD(+)</name>
        <dbReference type="ChEBI" id="CHEBI:57540"/>
    </cofactor>
</comment>
<evidence type="ECO:0000313" key="10">
    <source>
        <dbReference type="Proteomes" id="UP000255061"/>
    </source>
</evidence>
<evidence type="ECO:0000256" key="6">
    <source>
        <dbReference type="ARBA" id="ARBA00023239"/>
    </source>
</evidence>
<organism evidence="9 10">
    <name type="scientific">Shewanella morhuae</name>
    <dbReference type="NCBI Taxonomy" id="365591"/>
    <lineage>
        <taxon>Bacteria</taxon>
        <taxon>Pseudomonadati</taxon>
        <taxon>Pseudomonadota</taxon>
        <taxon>Gammaproteobacteria</taxon>
        <taxon>Alteromonadales</taxon>
        <taxon>Shewanellaceae</taxon>
        <taxon>Shewanella</taxon>
    </lineage>
</organism>
<accession>A0A380A838</accession>
<dbReference type="InterPro" id="IPR036291">
    <property type="entry name" value="NAD(P)-bd_dom_sf"/>
</dbReference>
<evidence type="ECO:0000256" key="5">
    <source>
        <dbReference type="ARBA" id="ARBA00023027"/>
    </source>
</evidence>
<dbReference type="EC" id="4.2.1.46" evidence="4 7"/>